<organism evidence="1 2">
    <name type="scientific">Cellulomonas dongxiuzhuiae</name>
    <dbReference type="NCBI Taxonomy" id="2819979"/>
    <lineage>
        <taxon>Bacteria</taxon>
        <taxon>Bacillati</taxon>
        <taxon>Actinomycetota</taxon>
        <taxon>Actinomycetes</taxon>
        <taxon>Micrococcales</taxon>
        <taxon>Cellulomonadaceae</taxon>
        <taxon>Cellulomonas</taxon>
    </lineage>
</organism>
<gene>
    <name evidence="1" type="ORF">KKR89_02355</name>
</gene>
<name>A0ABX8GMR9_9CELL</name>
<proteinExistence type="predicted"/>
<sequence>MASSMTRLAQAAMKWAPRLMAALEGLERLNKRFPDAPGKAAAYARQLGSTFSQARARRSAGGRVRHTLTVVREATEAMELDRPGDAAFAARAGAWRRRANDLEAALTLADSVGGRPGRRLAGELRARTDLLAREVIDALAESVRSAGEGPAHP</sequence>
<evidence type="ECO:0000313" key="2">
    <source>
        <dbReference type="Proteomes" id="UP000679335"/>
    </source>
</evidence>
<dbReference type="RefSeq" id="WP_208197097.1">
    <property type="nucleotide sequence ID" value="NZ_CP076023.1"/>
</dbReference>
<dbReference type="EMBL" id="CP076023">
    <property type="protein sequence ID" value="QWC16534.1"/>
    <property type="molecule type" value="Genomic_DNA"/>
</dbReference>
<reference evidence="1 2" key="1">
    <citation type="submission" date="2021-05" db="EMBL/GenBank/DDBJ databases">
        <title>Novel species in genus Cellulomonas.</title>
        <authorList>
            <person name="Zhang G."/>
        </authorList>
    </citation>
    <scope>NUCLEOTIDE SEQUENCE [LARGE SCALE GENOMIC DNA]</scope>
    <source>
        <strain evidence="2">zg-ZUI157</strain>
    </source>
</reference>
<protein>
    <submittedName>
        <fullName evidence="1">Uncharacterized protein</fullName>
    </submittedName>
</protein>
<accession>A0ABX8GMR9</accession>
<keyword evidence="2" id="KW-1185">Reference proteome</keyword>
<dbReference type="Proteomes" id="UP000679335">
    <property type="component" value="Chromosome"/>
</dbReference>
<evidence type="ECO:0000313" key="1">
    <source>
        <dbReference type="EMBL" id="QWC16534.1"/>
    </source>
</evidence>